<dbReference type="AlphaFoldDB" id="A0AAX1EKJ3"/>
<dbReference type="GO" id="GO:0005524">
    <property type="term" value="F:ATP binding"/>
    <property type="evidence" value="ECO:0007669"/>
    <property type="project" value="UniProtKB-UniRule"/>
</dbReference>
<proteinExistence type="inferred from homology"/>
<feature type="binding site" evidence="5">
    <location>
        <begin position="8"/>
        <end position="13"/>
    </location>
    <ligand>
        <name>ATP</name>
        <dbReference type="ChEBI" id="CHEBI:30616"/>
    </ligand>
</feature>
<dbReference type="GO" id="GO:0005737">
    <property type="term" value="C:cytoplasm"/>
    <property type="evidence" value="ECO:0007669"/>
    <property type="project" value="UniProtKB-SubCell"/>
</dbReference>
<evidence type="ECO:0000313" key="8">
    <source>
        <dbReference type="Proteomes" id="UP000295517"/>
    </source>
</evidence>
<dbReference type="SUPFAM" id="SSF52540">
    <property type="entry name" value="P-loop containing nucleoside triphosphate hydrolases"/>
    <property type="match status" value="1"/>
</dbReference>
<comment type="catalytic activity">
    <reaction evidence="5">
        <text>3'-dephospho-CoA + ATP = ADP + CoA + H(+)</text>
        <dbReference type="Rhea" id="RHEA:18245"/>
        <dbReference type="ChEBI" id="CHEBI:15378"/>
        <dbReference type="ChEBI" id="CHEBI:30616"/>
        <dbReference type="ChEBI" id="CHEBI:57287"/>
        <dbReference type="ChEBI" id="CHEBI:57328"/>
        <dbReference type="ChEBI" id="CHEBI:456216"/>
        <dbReference type="EC" id="2.7.1.24"/>
    </reaction>
</comment>
<gene>
    <name evidence="5" type="primary">coaE</name>
    <name evidence="7" type="ORF">E3983_07395</name>
</gene>
<name>A0AAX1EKJ3_9GAMM</name>
<dbReference type="Pfam" id="PF01121">
    <property type="entry name" value="CoaE"/>
    <property type="match status" value="1"/>
</dbReference>
<evidence type="ECO:0000313" key="7">
    <source>
        <dbReference type="EMBL" id="QBR85347.1"/>
    </source>
</evidence>
<dbReference type="GO" id="GO:0015937">
    <property type="term" value="P:coenzyme A biosynthetic process"/>
    <property type="evidence" value="ECO:0007669"/>
    <property type="project" value="UniProtKB-UniRule"/>
</dbReference>
<keyword evidence="2 5" id="KW-0547">Nucleotide-binding</keyword>
<sequence>MGLTGNIATGKSTVSEEFKKYGAKIINADSIARKLTEKGTAAYHEIIKHFNEDIVKKDGELDRKKLREIIFSQPEEKKWLENLLHPLIRQHIQKEIISTQNDYIIIEIPLHFKREDYPYIDRVLLVTAPESLQIERIMQRDQCSKEEAMATINHQPDLKKRLSIADDVICNDGNLSTLKQRIDELNRKYRHYIN</sequence>
<evidence type="ECO:0000256" key="1">
    <source>
        <dbReference type="ARBA" id="ARBA00009018"/>
    </source>
</evidence>
<dbReference type="Proteomes" id="UP000295517">
    <property type="component" value="Chromosome"/>
</dbReference>
<evidence type="ECO:0000256" key="2">
    <source>
        <dbReference type="ARBA" id="ARBA00022741"/>
    </source>
</evidence>
<comment type="similarity">
    <text evidence="1 5">Belongs to the CoaE family.</text>
</comment>
<evidence type="ECO:0000256" key="3">
    <source>
        <dbReference type="ARBA" id="ARBA00022840"/>
    </source>
</evidence>
<evidence type="ECO:0000256" key="6">
    <source>
        <dbReference type="NCBIfam" id="TIGR00152"/>
    </source>
</evidence>
<dbReference type="HAMAP" id="MF_00376">
    <property type="entry name" value="Dephospho_CoA_kinase"/>
    <property type="match status" value="1"/>
</dbReference>
<dbReference type="InterPro" id="IPR001977">
    <property type="entry name" value="Depp_CoAkinase"/>
</dbReference>
<keyword evidence="5 7" id="KW-0808">Transferase</keyword>
<dbReference type="Gene3D" id="3.40.50.300">
    <property type="entry name" value="P-loop containing nucleotide triphosphate hydrolases"/>
    <property type="match status" value="1"/>
</dbReference>
<comment type="function">
    <text evidence="5">Catalyzes the phosphorylation of the 3'-hydroxyl group of dephosphocoenzyme A to form coenzyme A.</text>
</comment>
<dbReference type="PANTHER" id="PTHR10695">
    <property type="entry name" value="DEPHOSPHO-COA KINASE-RELATED"/>
    <property type="match status" value="1"/>
</dbReference>
<dbReference type="NCBIfam" id="TIGR00152">
    <property type="entry name" value="dephospho-CoA kinase"/>
    <property type="match status" value="1"/>
</dbReference>
<protein>
    <recommendedName>
        <fullName evidence="5 6">Dephospho-CoA kinase</fullName>
        <ecNumber evidence="5 6">2.7.1.24</ecNumber>
    </recommendedName>
    <alternativeName>
        <fullName evidence="5">Dephosphocoenzyme A kinase</fullName>
    </alternativeName>
</protein>
<dbReference type="EMBL" id="CP038254">
    <property type="protein sequence ID" value="QBR85347.1"/>
    <property type="molecule type" value="Genomic_DNA"/>
</dbReference>
<evidence type="ECO:0000256" key="4">
    <source>
        <dbReference type="ARBA" id="ARBA00022993"/>
    </source>
</evidence>
<dbReference type="GO" id="GO:0004140">
    <property type="term" value="F:dephospho-CoA kinase activity"/>
    <property type="evidence" value="ECO:0007669"/>
    <property type="project" value="UniProtKB-UniRule"/>
</dbReference>
<dbReference type="PANTHER" id="PTHR10695:SF46">
    <property type="entry name" value="BIFUNCTIONAL COENZYME A SYNTHASE-RELATED"/>
    <property type="match status" value="1"/>
</dbReference>
<dbReference type="EC" id="2.7.1.24" evidence="5 6"/>
<dbReference type="CDD" id="cd02022">
    <property type="entry name" value="DPCK"/>
    <property type="match status" value="1"/>
</dbReference>
<accession>A0AAX1EKJ3</accession>
<dbReference type="PROSITE" id="PS51219">
    <property type="entry name" value="DPCK"/>
    <property type="match status" value="1"/>
</dbReference>
<evidence type="ECO:0000256" key="5">
    <source>
        <dbReference type="HAMAP-Rule" id="MF_00376"/>
    </source>
</evidence>
<organism evidence="7 8">
    <name type="scientific">Legionella israelensis</name>
    <dbReference type="NCBI Taxonomy" id="454"/>
    <lineage>
        <taxon>Bacteria</taxon>
        <taxon>Pseudomonadati</taxon>
        <taxon>Pseudomonadota</taxon>
        <taxon>Gammaproteobacteria</taxon>
        <taxon>Legionellales</taxon>
        <taxon>Legionellaceae</taxon>
        <taxon>Legionella</taxon>
    </lineage>
</organism>
<keyword evidence="5 7" id="KW-0418">Kinase</keyword>
<keyword evidence="3 5" id="KW-0067">ATP-binding</keyword>
<dbReference type="InterPro" id="IPR027417">
    <property type="entry name" value="P-loop_NTPase"/>
</dbReference>
<keyword evidence="4 5" id="KW-0173">Coenzyme A biosynthesis</keyword>
<reference evidence="7 8" key="1">
    <citation type="submission" date="2019-03" db="EMBL/GenBank/DDBJ databases">
        <title>Diverse conjugative elements silence natural transformation in Legionella species.</title>
        <authorList>
            <person name="Durieux I."/>
            <person name="Ginevra C."/>
            <person name="Attaiech L."/>
            <person name="Picq K."/>
            <person name="Juan P.A."/>
            <person name="Jarraud S."/>
            <person name="Charpentier X."/>
        </authorList>
    </citation>
    <scope>NUCLEOTIDE SEQUENCE [LARGE SCALE GENOMIC DNA]</scope>
    <source>
        <strain evidence="7 8">HL-0427-4011</strain>
    </source>
</reference>
<keyword evidence="5" id="KW-0963">Cytoplasm</keyword>
<comment type="pathway">
    <text evidence="5">Cofactor biosynthesis; coenzyme A biosynthesis; CoA from (R)-pantothenate: step 5/5.</text>
</comment>
<comment type="subcellular location">
    <subcellularLocation>
        <location evidence="5">Cytoplasm</location>
    </subcellularLocation>
</comment>